<organism evidence="2">
    <name type="scientific">Pseudomonas solani</name>
    <dbReference type="NCBI Taxonomy" id="2731552"/>
    <lineage>
        <taxon>Bacteria</taxon>
        <taxon>Pseudomonadati</taxon>
        <taxon>Pseudomonadota</taxon>
        <taxon>Gammaproteobacteria</taxon>
        <taxon>Pseudomonadales</taxon>
        <taxon>Pseudomonadaceae</taxon>
        <taxon>Pseudomonas</taxon>
    </lineage>
</organism>
<feature type="signal peptide" evidence="1">
    <location>
        <begin position="1"/>
        <end position="25"/>
    </location>
</feature>
<proteinExistence type="predicted"/>
<gene>
    <name evidence="2" type="ORF">ABS648_14830</name>
</gene>
<dbReference type="RefSeq" id="WP_350448607.1">
    <property type="nucleotide sequence ID" value="NZ_CP158373.1"/>
</dbReference>
<feature type="chain" id="PRO_5043739479" evidence="1">
    <location>
        <begin position="26"/>
        <end position="155"/>
    </location>
</feature>
<reference evidence="2" key="1">
    <citation type="submission" date="2023-08" db="EMBL/GenBank/DDBJ databases">
        <title>Increased levels of nutrients transform a symbiont into a lethal pathobiont.</title>
        <authorList>
            <person name="Lachnit T."/>
            <person name="Ulrich L."/>
            <person name="Willmer F.M."/>
            <person name="Hasenbein T."/>
            <person name="Steiner L.X."/>
            <person name="Wolters M."/>
            <person name="Herbst E.M."/>
            <person name="Deines P."/>
        </authorList>
    </citation>
    <scope>NUCLEOTIDE SEQUENCE</scope>
    <source>
        <strain evidence="2">T3</strain>
    </source>
</reference>
<evidence type="ECO:0000256" key="1">
    <source>
        <dbReference type="SAM" id="SignalP"/>
    </source>
</evidence>
<accession>A0AAU7YAR3</accession>
<protein>
    <submittedName>
        <fullName evidence="2">Protein activator</fullName>
    </submittedName>
</protein>
<evidence type="ECO:0000313" key="2">
    <source>
        <dbReference type="EMBL" id="XBY66991.1"/>
    </source>
</evidence>
<keyword evidence="1" id="KW-0732">Signal</keyword>
<sequence>MNPYKAALKILALLGLAIWSLVSSAFTPGGAFTATGPFSVKYNPVLPAVTCTLTVHGVANPGGGASVTAATLTGSNPLCANIAPQGLPWPWQPTSVTTVNVSNMGIKIGTVTCSATTLATTWSNASNSLSATSLPWGSCTLQSLTLVTTPALTLP</sequence>
<dbReference type="AlphaFoldDB" id="A0AAU7YAR3"/>
<name>A0AAU7YAR3_9PSED</name>
<dbReference type="EMBL" id="CP158373">
    <property type="protein sequence ID" value="XBY66991.1"/>
    <property type="molecule type" value="Genomic_DNA"/>
</dbReference>